<dbReference type="Pfam" id="PF21772">
    <property type="entry name" value="CATIP_N"/>
    <property type="match status" value="1"/>
</dbReference>
<feature type="domain" description="Ciliogenesis-associated TTC17-interacting protein N-terminal" evidence="1">
    <location>
        <begin position="75"/>
        <end position="285"/>
    </location>
</feature>
<dbReference type="Proteomes" id="UP000069940">
    <property type="component" value="Unassembled WGS sequence"/>
</dbReference>
<dbReference type="EnsemblMetazoa" id="AALFPA23_016877.R24656">
    <property type="protein sequence ID" value="AALFPA23_016877.P24656"/>
    <property type="gene ID" value="AALFPA23_016877"/>
</dbReference>
<keyword evidence="3" id="KW-1185">Reference proteome</keyword>
<name>A0ABM1ZBG8_AEDAL</name>
<dbReference type="RefSeq" id="XP_019932882.2">
    <property type="nucleotide sequence ID" value="XM_020077323.3"/>
</dbReference>
<dbReference type="GeneID" id="109622872"/>
<evidence type="ECO:0000313" key="2">
    <source>
        <dbReference type="EnsemblMetazoa" id="AALFPA23_016877.P24656"/>
    </source>
</evidence>
<reference evidence="2" key="2">
    <citation type="submission" date="2025-05" db="UniProtKB">
        <authorList>
            <consortium name="EnsemblMetazoa"/>
        </authorList>
    </citation>
    <scope>IDENTIFICATION</scope>
    <source>
        <strain evidence="2">Foshan</strain>
    </source>
</reference>
<sequence>MSKSGSSANSAASMLGGEVLEIEQCLFPVPEEFFMKSPPKAEECISVAFSDSLGEIPRVPSYTRLEDLLRQGFSSEVIDKLCFNEMLLISAGNDETVVGGLAVQVETIADEVVAVFCSSHFAMGEDRTARCELLALTDKQFNPFQERKCETVLAGDFKQEKQLQLYFEEDQSVTAYRQETVADKCESFEGTLNAGEDGLLVPDGLNILFMRYLVYTGFIGEIHTRTIDIAGRIGHSLYHISPGAPHEIDGDLQSTMQVIRTIFYSDTDEPEISTSLYLSSGHLLRHSWNNSNYCIVLNPRETISEFPIDVEDLCTTMRIYLEELAKLLEGAPQEPSSRCSITMQKPSQIVRAVLSEILRDATEKAAAVSRRPSECSISSAAIRDVLVDLINHMSIM</sequence>
<organism evidence="2 3">
    <name type="scientific">Aedes albopictus</name>
    <name type="common">Asian tiger mosquito</name>
    <name type="synonym">Stegomyia albopicta</name>
    <dbReference type="NCBI Taxonomy" id="7160"/>
    <lineage>
        <taxon>Eukaryota</taxon>
        <taxon>Metazoa</taxon>
        <taxon>Ecdysozoa</taxon>
        <taxon>Arthropoda</taxon>
        <taxon>Hexapoda</taxon>
        <taxon>Insecta</taxon>
        <taxon>Pterygota</taxon>
        <taxon>Neoptera</taxon>
        <taxon>Endopterygota</taxon>
        <taxon>Diptera</taxon>
        <taxon>Nematocera</taxon>
        <taxon>Culicoidea</taxon>
        <taxon>Culicidae</taxon>
        <taxon>Culicinae</taxon>
        <taxon>Aedini</taxon>
        <taxon>Aedes</taxon>
        <taxon>Stegomyia</taxon>
    </lineage>
</organism>
<dbReference type="InterPro" id="IPR048777">
    <property type="entry name" value="CATIP_N"/>
</dbReference>
<protein>
    <recommendedName>
        <fullName evidence="1">Ciliogenesis-associated TTC17-interacting protein N-terminal domain-containing protein</fullName>
    </recommendedName>
</protein>
<reference evidence="3" key="1">
    <citation type="journal article" date="2015" name="Proc. Natl. Acad. Sci. U.S.A.">
        <title>Genome sequence of the Asian Tiger mosquito, Aedes albopictus, reveals insights into its biology, genetics, and evolution.</title>
        <authorList>
            <person name="Chen X.G."/>
            <person name="Jiang X."/>
            <person name="Gu J."/>
            <person name="Xu M."/>
            <person name="Wu Y."/>
            <person name="Deng Y."/>
            <person name="Zhang C."/>
            <person name="Bonizzoni M."/>
            <person name="Dermauw W."/>
            <person name="Vontas J."/>
            <person name="Armbruster P."/>
            <person name="Huang X."/>
            <person name="Yang Y."/>
            <person name="Zhang H."/>
            <person name="He W."/>
            <person name="Peng H."/>
            <person name="Liu Y."/>
            <person name="Wu K."/>
            <person name="Chen J."/>
            <person name="Lirakis M."/>
            <person name="Topalis P."/>
            <person name="Van Leeuwen T."/>
            <person name="Hall A.B."/>
            <person name="Jiang X."/>
            <person name="Thorpe C."/>
            <person name="Mueller R.L."/>
            <person name="Sun C."/>
            <person name="Waterhouse R.M."/>
            <person name="Yan G."/>
            <person name="Tu Z.J."/>
            <person name="Fang X."/>
            <person name="James A.A."/>
        </authorList>
    </citation>
    <scope>NUCLEOTIDE SEQUENCE [LARGE SCALE GENOMIC DNA]</scope>
    <source>
        <strain evidence="3">Foshan</strain>
    </source>
</reference>
<proteinExistence type="predicted"/>
<accession>A0ABM1ZBG8</accession>
<evidence type="ECO:0000313" key="3">
    <source>
        <dbReference type="Proteomes" id="UP000069940"/>
    </source>
</evidence>
<evidence type="ECO:0000259" key="1">
    <source>
        <dbReference type="Pfam" id="PF21772"/>
    </source>
</evidence>